<dbReference type="AlphaFoldDB" id="A0A1I4XC59"/>
<dbReference type="PANTHER" id="PTHR32419">
    <property type="entry name" value="GLUTATHIONYL-HYDROQUINONE REDUCTASE"/>
    <property type="match status" value="1"/>
</dbReference>
<dbReference type="Gene3D" id="3.40.30.10">
    <property type="entry name" value="Glutaredoxin"/>
    <property type="match status" value="1"/>
</dbReference>
<proteinExistence type="predicted"/>
<dbReference type="InterPro" id="IPR016639">
    <property type="entry name" value="GST_Omega/GSH"/>
</dbReference>
<evidence type="ECO:0000313" key="1">
    <source>
        <dbReference type="EMBL" id="SFN23494.1"/>
    </source>
</evidence>
<accession>A0A1I4XC59</accession>
<protein>
    <submittedName>
        <fullName evidence="1">Putative glutathione S-transferase</fullName>
    </submittedName>
</protein>
<dbReference type="GO" id="GO:0004364">
    <property type="term" value="F:glutathione transferase activity"/>
    <property type="evidence" value="ECO:0007669"/>
    <property type="project" value="InterPro"/>
</dbReference>
<sequence>MGQLINGVWHDGGYDTKTNGGHFKRIESVLRHWITSNGAEGPSAIGGFKTEKDRSHLYVALACPWAHRTLLMHRLKGLEKLIDISVVRP</sequence>
<dbReference type="SUPFAM" id="SSF52833">
    <property type="entry name" value="Thioredoxin-like"/>
    <property type="match status" value="1"/>
</dbReference>
<dbReference type="EMBL" id="FOVC01000004">
    <property type="protein sequence ID" value="SFN23494.1"/>
    <property type="molecule type" value="Genomic_DNA"/>
</dbReference>
<evidence type="ECO:0000313" key="2">
    <source>
        <dbReference type="Proteomes" id="UP000242222"/>
    </source>
</evidence>
<reference evidence="2" key="1">
    <citation type="submission" date="2016-10" db="EMBL/GenBank/DDBJ databases">
        <authorList>
            <person name="Varghese N."/>
            <person name="Submissions S."/>
        </authorList>
    </citation>
    <scope>NUCLEOTIDE SEQUENCE [LARGE SCALE GENOMIC DNA]</scope>
    <source>
        <strain evidence="2">N6PO6</strain>
    </source>
</reference>
<gene>
    <name evidence="1" type="ORF">SAMN05216516_10449</name>
</gene>
<dbReference type="Proteomes" id="UP000242222">
    <property type="component" value="Unassembled WGS sequence"/>
</dbReference>
<dbReference type="PANTHER" id="PTHR32419:SF6">
    <property type="entry name" value="GLUTATHIONE S-TRANSFERASE OMEGA-LIKE 1-RELATED"/>
    <property type="match status" value="1"/>
</dbReference>
<name>A0A1I4XC59_9GAMM</name>
<dbReference type="GO" id="GO:0005737">
    <property type="term" value="C:cytoplasm"/>
    <property type="evidence" value="ECO:0007669"/>
    <property type="project" value="TreeGrafter"/>
</dbReference>
<organism evidence="1 2">
    <name type="scientific">Izhakiella capsodis</name>
    <dbReference type="NCBI Taxonomy" id="1367852"/>
    <lineage>
        <taxon>Bacteria</taxon>
        <taxon>Pseudomonadati</taxon>
        <taxon>Pseudomonadota</taxon>
        <taxon>Gammaproteobacteria</taxon>
        <taxon>Enterobacterales</taxon>
        <taxon>Erwiniaceae</taxon>
        <taxon>Izhakiella</taxon>
    </lineage>
</organism>
<keyword evidence="1" id="KW-0808">Transferase</keyword>
<dbReference type="STRING" id="1367852.SAMN05216516_10449"/>
<keyword evidence="2" id="KW-1185">Reference proteome</keyword>
<dbReference type="InterPro" id="IPR036249">
    <property type="entry name" value="Thioredoxin-like_sf"/>
</dbReference>